<comment type="similarity">
    <text evidence="1">Belongs to the LysR transcriptional regulatory family.</text>
</comment>
<accession>A0ABY0THL7</accession>
<dbReference type="PROSITE" id="PS50931">
    <property type="entry name" value="HTH_LYSR"/>
    <property type="match status" value="1"/>
</dbReference>
<evidence type="ECO:0000256" key="4">
    <source>
        <dbReference type="ARBA" id="ARBA00023163"/>
    </source>
</evidence>
<dbReference type="InterPro" id="IPR036388">
    <property type="entry name" value="WH-like_DNA-bd_sf"/>
</dbReference>
<keyword evidence="2" id="KW-0805">Transcription regulation</keyword>
<dbReference type="Pfam" id="PF00126">
    <property type="entry name" value="HTH_1"/>
    <property type="match status" value="1"/>
</dbReference>
<dbReference type="Gene3D" id="3.40.190.290">
    <property type="match status" value="1"/>
</dbReference>
<dbReference type="InterPro" id="IPR000847">
    <property type="entry name" value="LysR_HTH_N"/>
</dbReference>
<protein>
    <submittedName>
        <fullName evidence="6">Transcriptional regulator, LysR family</fullName>
    </submittedName>
</protein>
<comment type="caution">
    <text evidence="6">The sequence shown here is derived from an EMBL/GenBank/DDBJ whole genome shotgun (WGS) entry which is preliminary data.</text>
</comment>
<keyword evidence="3" id="KW-0238">DNA-binding</keyword>
<evidence type="ECO:0000256" key="2">
    <source>
        <dbReference type="ARBA" id="ARBA00023015"/>
    </source>
</evidence>
<dbReference type="InterPro" id="IPR036390">
    <property type="entry name" value="WH_DNA-bd_sf"/>
</dbReference>
<reference evidence="6 7" key="1">
    <citation type="submission" date="2016-10" db="EMBL/GenBank/DDBJ databases">
        <authorList>
            <person name="Varghese N."/>
            <person name="Submissions S."/>
        </authorList>
    </citation>
    <scope>NUCLEOTIDE SEQUENCE [LARGE SCALE GENOMIC DNA]</scope>
    <source>
        <strain evidence="6 7">Nl1</strain>
    </source>
</reference>
<dbReference type="Pfam" id="PF03466">
    <property type="entry name" value="LysR_substrate"/>
    <property type="match status" value="1"/>
</dbReference>
<dbReference type="EMBL" id="FNKY01000001">
    <property type="protein sequence ID" value="SDQ83705.1"/>
    <property type="molecule type" value="Genomic_DNA"/>
</dbReference>
<sequence length="309" mass="33407">MQIRLDDILAFLQAMETGSISAAAQRMGLSKSVISKRITDLEVVLKVELLHRSTRGVVPTDKGAAFYQRARSIMQQLDQAAEELIEQDGEFCGSLRIAAPMTFGTTYLGPILFAFISRHPRLGLALDLDDRITDLPGEGYDLGVRIGRLHDSSLAARKLAISRRVVCCSPAYAQRAGLPAMIEELAGHACIGYANVSASHIWQFEPAEAGGMPRSLVVRSRIVANNGESIRDAAIAGLGISILPVFIVAKALASGQLINALPDACPVADTIYAVYPQNRHLPAKVRAVIDHLVAVFEGDPPWERELNST</sequence>
<dbReference type="InterPro" id="IPR058163">
    <property type="entry name" value="LysR-type_TF_proteobact-type"/>
</dbReference>
<dbReference type="InterPro" id="IPR005119">
    <property type="entry name" value="LysR_subst-bd"/>
</dbReference>
<keyword evidence="4" id="KW-0804">Transcription</keyword>
<dbReference type="SUPFAM" id="SSF46785">
    <property type="entry name" value="Winged helix' DNA-binding domain"/>
    <property type="match status" value="1"/>
</dbReference>
<evidence type="ECO:0000256" key="1">
    <source>
        <dbReference type="ARBA" id="ARBA00009437"/>
    </source>
</evidence>
<dbReference type="Proteomes" id="UP000183471">
    <property type="component" value="Unassembled WGS sequence"/>
</dbReference>
<evidence type="ECO:0000256" key="3">
    <source>
        <dbReference type="ARBA" id="ARBA00023125"/>
    </source>
</evidence>
<proteinExistence type="inferred from homology"/>
<dbReference type="PANTHER" id="PTHR30537">
    <property type="entry name" value="HTH-TYPE TRANSCRIPTIONAL REGULATOR"/>
    <property type="match status" value="1"/>
</dbReference>
<gene>
    <name evidence="6" type="ORF">SAMN05216402_2489</name>
</gene>
<name>A0ABY0THL7_9PROT</name>
<evidence type="ECO:0000313" key="6">
    <source>
        <dbReference type="EMBL" id="SDQ83705.1"/>
    </source>
</evidence>
<dbReference type="SUPFAM" id="SSF53850">
    <property type="entry name" value="Periplasmic binding protein-like II"/>
    <property type="match status" value="1"/>
</dbReference>
<dbReference type="CDD" id="cd08422">
    <property type="entry name" value="PBP2_CrgA_like"/>
    <property type="match status" value="1"/>
</dbReference>
<dbReference type="PANTHER" id="PTHR30537:SF81">
    <property type="entry name" value="TRANSCRIPTIONAL REGULATOR-RELATED"/>
    <property type="match status" value="1"/>
</dbReference>
<feature type="domain" description="HTH lysR-type" evidence="5">
    <location>
        <begin position="3"/>
        <end position="60"/>
    </location>
</feature>
<organism evidence="6 7">
    <name type="scientific">Nitrosospira multiformis</name>
    <dbReference type="NCBI Taxonomy" id="1231"/>
    <lineage>
        <taxon>Bacteria</taxon>
        <taxon>Pseudomonadati</taxon>
        <taxon>Pseudomonadota</taxon>
        <taxon>Betaproteobacteria</taxon>
        <taxon>Nitrosomonadales</taxon>
        <taxon>Nitrosomonadaceae</taxon>
        <taxon>Nitrosospira</taxon>
    </lineage>
</organism>
<dbReference type="RefSeq" id="WP_074632957.1">
    <property type="nucleotide sequence ID" value="NZ_FNKY01000001.1"/>
</dbReference>
<keyword evidence="7" id="KW-1185">Reference proteome</keyword>
<evidence type="ECO:0000313" key="7">
    <source>
        <dbReference type="Proteomes" id="UP000183471"/>
    </source>
</evidence>
<dbReference type="Gene3D" id="1.10.10.10">
    <property type="entry name" value="Winged helix-like DNA-binding domain superfamily/Winged helix DNA-binding domain"/>
    <property type="match status" value="1"/>
</dbReference>
<evidence type="ECO:0000259" key="5">
    <source>
        <dbReference type="PROSITE" id="PS50931"/>
    </source>
</evidence>